<dbReference type="PANTHER" id="PTHR31569">
    <property type="entry name" value="SWIM-TYPE DOMAIN-CONTAINING PROTEIN"/>
    <property type="match status" value="1"/>
</dbReference>
<proteinExistence type="predicted"/>
<comment type="caution">
    <text evidence="3">The sequence shown here is derived from an EMBL/GenBank/DDBJ whole genome shotgun (WGS) entry which is preliminary data.</text>
</comment>
<sequence length="1074" mass="120284">MPAGSSTEERRKQSVRKRLALDFQPLRDTLSKGLELLVDVLCPQPETAVFCTAIVEGFCNALFSIAIKQLTEAAVTRTGHPDTKITVFHLQVALRSHPELAGILQRAESARLALEFFLDDATSRSLYERKLIASREAKHLFGDTSSKLEHEGVGASGRRGRNLQLRTQEEELIRRHERTRSEWQKREDDPFSEVDFAMVLKCVHPAFTLSYNATMLLSALVRELLNEVCACADVDALQRRRHPPELLLEDLQGPLVEVFCGVSPGTLGTFEIDSLPNMGTLGTQIARTASECLARYRLQSRRGKRLTLLFRVYQPGGSSALQPLHVLPEVARDAPFETLLAQMRSKCHLPVSVGHRGGSFSSTRGLDEFIAIYRAHRVELTDTPATLGMPTGAIVHLVARRWWDLTRRTEARRGLLSSQRPQDALVRSLVVGTESKVKKELRAAGVAVHTAHTGEEESPQLVQLKRSLAGSRSNRSLLSSSSGSISLSRSPSRLSVAQEEDSLSVLLRERATARREKERRAANSNFDRDLGAKNESGTATLQHKLPMGTLDEAWVEFEALSASMRVATERLAQLTQAKVTEEPPKFSAQQLQSLENKWRARVHFTEELSMQTKATHRLAKRMLAQIRLAGGKISSARMSARDEREDERTEGRAASSSQIRRHMPPAMDSPTLDRQLRAGNSELNYMLATLGFGRDNDTDDDFVVEESLSSEVFDADDKPNATRGEKKDDKSKGRGTAAEPPEIKSTTTVLKPYSPHKVSPPPTKKRKVWVTSGSDGDGDSNLGSVTKADGSDLETVPYSPTDSQYQPRKRKSKHLEEMDTMLNDSDEIENTVPPFKPASTLESWSSFEDHFTKYKKKYNLKFRVRSSVKTALHNSTHQDQMPTEFEWTQKIYRCTHGVSQKSLKKVAVNEYELTIQNQHHTHSHRTSSTQAASYLTPKTLPLDDQGREDVKTLADARVSSTHITNFLNDRIGCKVTPQQTRNLIRSIMGQDSGEDRLKDMLHALRQLEGSDVQVIQDQMDMTCGIVMQTKVQKMMFERWGETLAMDFTHNTNNLGYHLGGFLRATFCLVQPFVL</sequence>
<organism evidence="3 4">
    <name type="scientific">Phytophthora nicotianae P1569</name>
    <dbReference type="NCBI Taxonomy" id="1317065"/>
    <lineage>
        <taxon>Eukaryota</taxon>
        <taxon>Sar</taxon>
        <taxon>Stramenopiles</taxon>
        <taxon>Oomycota</taxon>
        <taxon>Peronosporomycetes</taxon>
        <taxon>Peronosporales</taxon>
        <taxon>Peronosporaceae</taxon>
        <taxon>Phytophthora</taxon>
    </lineage>
</organism>
<dbReference type="AlphaFoldDB" id="V9FU95"/>
<name>V9FU95_PHYNI</name>
<dbReference type="HOGENOM" id="CLU_287223_0_0_1"/>
<keyword evidence="4" id="KW-1185">Reference proteome</keyword>
<evidence type="ECO:0000313" key="4">
    <source>
        <dbReference type="Proteomes" id="UP000018721"/>
    </source>
</evidence>
<dbReference type="Pfam" id="PF21056">
    <property type="entry name" value="ZSWIM1-3_RNaseH-like"/>
    <property type="match status" value="1"/>
</dbReference>
<feature type="compositionally biased region" description="Basic and acidic residues" evidence="1">
    <location>
        <begin position="639"/>
        <end position="651"/>
    </location>
</feature>
<protein>
    <recommendedName>
        <fullName evidence="2">ZSWIM1/3 RNaseH-like domain-containing protein</fullName>
    </recommendedName>
</protein>
<dbReference type="PANTHER" id="PTHR31569:SF4">
    <property type="entry name" value="SWIM-TYPE DOMAIN-CONTAINING PROTEIN"/>
    <property type="match status" value="1"/>
</dbReference>
<feature type="compositionally biased region" description="Basic and acidic residues" evidence="1">
    <location>
        <begin position="715"/>
        <end position="732"/>
    </location>
</feature>
<evidence type="ECO:0000256" key="1">
    <source>
        <dbReference type="SAM" id="MobiDB-lite"/>
    </source>
</evidence>
<dbReference type="InterPro" id="IPR052579">
    <property type="entry name" value="Zinc_finger_SWIM"/>
</dbReference>
<dbReference type="Proteomes" id="UP000018721">
    <property type="component" value="Unassembled WGS sequence"/>
</dbReference>
<dbReference type="eggNOG" id="ENOG502RDG1">
    <property type="taxonomic scope" value="Eukaryota"/>
</dbReference>
<feature type="domain" description="ZSWIM1/3 RNaseH-like" evidence="2">
    <location>
        <begin position="1006"/>
        <end position="1063"/>
    </location>
</feature>
<evidence type="ECO:0000313" key="3">
    <source>
        <dbReference type="EMBL" id="ETI53957.1"/>
    </source>
</evidence>
<feature type="region of interest" description="Disordered" evidence="1">
    <location>
        <begin position="634"/>
        <end position="673"/>
    </location>
</feature>
<feature type="region of interest" description="Disordered" evidence="1">
    <location>
        <begin position="473"/>
        <end position="493"/>
    </location>
</feature>
<accession>V9FU95</accession>
<feature type="region of interest" description="Disordered" evidence="1">
    <location>
        <begin position="708"/>
        <end position="813"/>
    </location>
</feature>
<dbReference type="EMBL" id="ANIZ01000606">
    <property type="protein sequence ID" value="ETI53957.1"/>
    <property type="molecule type" value="Genomic_DNA"/>
</dbReference>
<evidence type="ECO:0000259" key="2">
    <source>
        <dbReference type="Pfam" id="PF21056"/>
    </source>
</evidence>
<gene>
    <name evidence="3" type="ORF">F443_03198</name>
</gene>
<reference evidence="3 4" key="1">
    <citation type="submission" date="2013-11" db="EMBL/GenBank/DDBJ databases">
        <title>The Genome Sequence of Phytophthora parasitica P1569.</title>
        <authorList>
            <consortium name="The Broad Institute Genomics Platform"/>
            <person name="Russ C."/>
            <person name="Tyler B."/>
            <person name="Panabieres F."/>
            <person name="Shan W."/>
            <person name="Tripathy S."/>
            <person name="Grunwald N."/>
            <person name="Machado M."/>
            <person name="Johnson C.S."/>
            <person name="Arredondo F."/>
            <person name="Hong C."/>
            <person name="Coffey M."/>
            <person name="Young S.K."/>
            <person name="Zeng Q."/>
            <person name="Gargeya S."/>
            <person name="Fitzgerald M."/>
            <person name="Abouelleil A."/>
            <person name="Alvarado L."/>
            <person name="Chapman S.B."/>
            <person name="Gainer-Dewar J."/>
            <person name="Goldberg J."/>
            <person name="Griggs A."/>
            <person name="Gujja S."/>
            <person name="Hansen M."/>
            <person name="Howarth C."/>
            <person name="Imamovic A."/>
            <person name="Ireland A."/>
            <person name="Larimer J."/>
            <person name="McCowan C."/>
            <person name="Murphy C."/>
            <person name="Pearson M."/>
            <person name="Poon T.W."/>
            <person name="Priest M."/>
            <person name="Roberts A."/>
            <person name="Saif S."/>
            <person name="Shea T."/>
            <person name="Sykes S."/>
            <person name="Wortman J."/>
            <person name="Nusbaum C."/>
            <person name="Birren B."/>
        </authorList>
    </citation>
    <scope>NUCLEOTIDE SEQUENCE [LARGE SCALE GENOMIC DNA]</scope>
    <source>
        <strain evidence="3 4">P1569</strain>
    </source>
</reference>
<dbReference type="InterPro" id="IPR048324">
    <property type="entry name" value="ZSWIM1-3_RNaseH-like"/>
</dbReference>
<dbReference type="OrthoDB" id="107250at2759"/>